<dbReference type="Pfam" id="PF18052">
    <property type="entry name" value="Rx_N"/>
    <property type="match status" value="1"/>
</dbReference>
<dbReference type="InterPro" id="IPR036388">
    <property type="entry name" value="WH-like_DNA-bd_sf"/>
</dbReference>
<dbReference type="GO" id="GO:0042742">
    <property type="term" value="P:defense response to bacterium"/>
    <property type="evidence" value="ECO:0007669"/>
    <property type="project" value="UniProtKB-ARBA"/>
</dbReference>
<evidence type="ECO:0000313" key="11">
    <source>
        <dbReference type="Proteomes" id="UP000734854"/>
    </source>
</evidence>
<feature type="domain" description="Disease resistance N-terminal" evidence="7">
    <location>
        <begin position="6"/>
        <end position="94"/>
    </location>
</feature>
<evidence type="ECO:0000256" key="4">
    <source>
        <dbReference type="ARBA" id="ARBA00022741"/>
    </source>
</evidence>
<reference evidence="10 11" key="1">
    <citation type="submission" date="2020-08" db="EMBL/GenBank/DDBJ databases">
        <title>Plant Genome Project.</title>
        <authorList>
            <person name="Zhang R.-G."/>
        </authorList>
    </citation>
    <scope>NUCLEOTIDE SEQUENCE [LARGE SCALE GENOMIC DNA]</scope>
    <source>
        <tissue evidence="10">Rhizome</tissue>
    </source>
</reference>
<dbReference type="InterPro" id="IPR058922">
    <property type="entry name" value="WHD_DRP"/>
</dbReference>
<dbReference type="AlphaFoldDB" id="A0A8J5FRL5"/>
<dbReference type="InterPro" id="IPR041118">
    <property type="entry name" value="Rx_N"/>
</dbReference>
<dbReference type="Gene3D" id="1.10.10.10">
    <property type="entry name" value="Winged helix-like DNA-binding domain superfamily/Winged helix DNA-binding domain"/>
    <property type="match status" value="1"/>
</dbReference>
<evidence type="ECO:0000259" key="9">
    <source>
        <dbReference type="Pfam" id="PF23598"/>
    </source>
</evidence>
<dbReference type="Gene3D" id="3.40.50.300">
    <property type="entry name" value="P-loop containing nucleotide triphosphate hydrolases"/>
    <property type="match status" value="1"/>
</dbReference>
<dbReference type="InterPro" id="IPR002182">
    <property type="entry name" value="NB-ARC"/>
</dbReference>
<dbReference type="Gene3D" id="1.10.8.430">
    <property type="entry name" value="Helical domain of apoptotic protease-activating factors"/>
    <property type="match status" value="1"/>
</dbReference>
<feature type="domain" description="NB-ARC" evidence="6">
    <location>
        <begin position="175"/>
        <end position="348"/>
    </location>
</feature>
<comment type="similarity">
    <text evidence="1">Belongs to the disease resistance NB-LRR family.</text>
</comment>
<dbReference type="Gene3D" id="3.80.10.10">
    <property type="entry name" value="Ribonuclease Inhibitor"/>
    <property type="match status" value="1"/>
</dbReference>
<keyword evidence="3" id="KW-0677">Repeat</keyword>
<dbReference type="Pfam" id="PF23598">
    <property type="entry name" value="LRR_14"/>
    <property type="match status" value="1"/>
</dbReference>
<dbReference type="Proteomes" id="UP000734854">
    <property type="component" value="Unassembled WGS sequence"/>
</dbReference>
<dbReference type="InterPro" id="IPR042197">
    <property type="entry name" value="Apaf_helical"/>
</dbReference>
<accession>A0A8J5FRL5</accession>
<keyword evidence="4" id="KW-0547">Nucleotide-binding</keyword>
<name>A0A8J5FRL5_ZINOF</name>
<dbReference type="InterPro" id="IPR027417">
    <property type="entry name" value="P-loop_NTPase"/>
</dbReference>
<dbReference type="GO" id="GO:0009626">
    <property type="term" value="P:plant-type hypersensitive response"/>
    <property type="evidence" value="ECO:0007669"/>
    <property type="project" value="UniProtKB-ARBA"/>
</dbReference>
<dbReference type="CDD" id="cd14798">
    <property type="entry name" value="RX-CC_like"/>
    <property type="match status" value="1"/>
</dbReference>
<evidence type="ECO:0000256" key="2">
    <source>
        <dbReference type="ARBA" id="ARBA00022614"/>
    </source>
</evidence>
<organism evidence="10 11">
    <name type="scientific">Zingiber officinale</name>
    <name type="common">Ginger</name>
    <name type="synonym">Amomum zingiber</name>
    <dbReference type="NCBI Taxonomy" id="94328"/>
    <lineage>
        <taxon>Eukaryota</taxon>
        <taxon>Viridiplantae</taxon>
        <taxon>Streptophyta</taxon>
        <taxon>Embryophyta</taxon>
        <taxon>Tracheophyta</taxon>
        <taxon>Spermatophyta</taxon>
        <taxon>Magnoliopsida</taxon>
        <taxon>Liliopsida</taxon>
        <taxon>Zingiberales</taxon>
        <taxon>Zingiberaceae</taxon>
        <taxon>Zingiber</taxon>
    </lineage>
</organism>
<dbReference type="Gene3D" id="1.20.5.4130">
    <property type="match status" value="1"/>
</dbReference>
<dbReference type="FunFam" id="3.40.50.300:FF:001091">
    <property type="entry name" value="Probable disease resistance protein At1g61300"/>
    <property type="match status" value="1"/>
</dbReference>
<dbReference type="PRINTS" id="PR00364">
    <property type="entry name" value="DISEASERSIST"/>
</dbReference>
<dbReference type="FunFam" id="1.10.10.10:FF:000322">
    <property type="entry name" value="Probable disease resistance protein At1g63360"/>
    <property type="match status" value="1"/>
</dbReference>
<sequence>MDASAVVRVVDKLSKLMYQEANYLGGFRDAVEWLNIELHRIQCFLKDAEPKGSKGDERVKNWVREIRDVAYEIEDLIDIIGAASKRKNHRRRKRTFVGLASRYATAPFDYYSRHHLLCGIDRIKEKIVDISRSREIFGVSNFGGSRDPDRVDVNLPTPLLASPDFEDEVHLVGFEEDKELLVRHLIDQQNQWRSFVSVVGMGGLGKTTLAKKVYRDPRVRRQFDVLCWVSVSKNYRGAEFLNCIIEKVMGLTGEELLRMRREELERKLDQRFQERRCLIVLDDVWLSSTCEDLKRLFPDHKNGSRVLLTTRSLDVARSADPSFAPHMPRFLDDDESWELLQKKAFPSRRGHERRCPGDLEEVGRKLAKNCHGLPLALVVLGSLLFKKGPFPATWNRVFESLDWEFMEDGNKCFDILALSYDDLPDDSFRSCFLYISSFPEGSEIFVSRLIELWNAEGFIRPRPKEAVEKTAKDYIDELSQRCMVQVVKRIAGHGPAKSIRIHDLLREWCISKARMEGFLHVVGGKEKNAAALDATTACRRTALPDGLNGGGGPYVPSPKLRALLAFNCKNLGNSKQLSFTSLRTLRVLYLEGSSGIMKLPEDIKSMVHLRYLGLKTRLVELPPSIGDLPYLEVLDARLSRIIQLPSRLWRIATLKKVYVGSVEQPVKISKLGNSQSLRVVEWVDIAGGWIERTENEISSFRKLGITGIQQAHRKALTRFLRKLRHLASLNLCFSDHDGEILTHVLRSLSDHHELRSLKLHGRYFLAIARRAWGAFPPNLTKLVLNRFEFLQDPMEELEKLRHLVDLQILAPEVGHRLVAPDYKVMTCSAGGFPRLQHLQMYGLKVEEWRIEASAMRSLTSLTVISMVKVRKVPEGLQHIATLQELAFNDMSRDFYGRIKASEGEDWQFISHVPCVSIREGFMKIWLSDSFPSQQLKAFIFSRKAAKEFIMGGRSSNVPEKLQLELLASEDSPGVLDETDTVIEVFGNLCDVSSRGLATGVPACDDADSPSKSARASDSLLRGGVSLLLLLAPTRVGKLRKEVSECEYRDVQVMWEVLQRKAAADDDRDMDR</sequence>
<protein>
    <submittedName>
        <fullName evidence="10">Uncharacterized protein</fullName>
    </submittedName>
</protein>
<dbReference type="Pfam" id="PF23559">
    <property type="entry name" value="WHD_DRP"/>
    <property type="match status" value="1"/>
</dbReference>
<dbReference type="PANTHER" id="PTHR23155:SF1185">
    <property type="entry name" value="DISEASE RESISTANCE RPP8-LIKE PROTEIN 3-RELATED"/>
    <property type="match status" value="1"/>
</dbReference>
<dbReference type="PANTHER" id="PTHR23155">
    <property type="entry name" value="DISEASE RESISTANCE PROTEIN RP"/>
    <property type="match status" value="1"/>
</dbReference>
<evidence type="ECO:0000313" key="10">
    <source>
        <dbReference type="EMBL" id="KAG6492974.1"/>
    </source>
</evidence>
<feature type="domain" description="Disease resistance protein winged helix" evidence="8">
    <location>
        <begin position="438"/>
        <end position="507"/>
    </location>
</feature>
<dbReference type="SUPFAM" id="SSF52058">
    <property type="entry name" value="L domain-like"/>
    <property type="match status" value="1"/>
</dbReference>
<dbReference type="InterPro" id="IPR038005">
    <property type="entry name" value="RX-like_CC"/>
</dbReference>
<dbReference type="SUPFAM" id="SSF52540">
    <property type="entry name" value="P-loop containing nucleoside triphosphate hydrolases"/>
    <property type="match status" value="1"/>
</dbReference>
<evidence type="ECO:0000256" key="1">
    <source>
        <dbReference type="ARBA" id="ARBA00008894"/>
    </source>
</evidence>
<evidence type="ECO:0000259" key="7">
    <source>
        <dbReference type="Pfam" id="PF18052"/>
    </source>
</evidence>
<keyword evidence="2" id="KW-0433">Leucine-rich repeat</keyword>
<dbReference type="EMBL" id="JACMSC010000013">
    <property type="protein sequence ID" value="KAG6492974.1"/>
    <property type="molecule type" value="Genomic_DNA"/>
</dbReference>
<evidence type="ECO:0000256" key="3">
    <source>
        <dbReference type="ARBA" id="ARBA00022737"/>
    </source>
</evidence>
<feature type="domain" description="Disease resistance R13L4/SHOC-2-like LRR" evidence="9">
    <location>
        <begin position="559"/>
        <end position="887"/>
    </location>
</feature>
<keyword evidence="11" id="KW-1185">Reference proteome</keyword>
<evidence type="ECO:0000256" key="5">
    <source>
        <dbReference type="ARBA" id="ARBA00022821"/>
    </source>
</evidence>
<comment type="caution">
    <text evidence="10">The sequence shown here is derived from an EMBL/GenBank/DDBJ whole genome shotgun (WGS) entry which is preliminary data.</text>
</comment>
<dbReference type="InterPro" id="IPR044974">
    <property type="entry name" value="Disease_R_plants"/>
</dbReference>
<evidence type="ECO:0000259" key="8">
    <source>
        <dbReference type="Pfam" id="PF23559"/>
    </source>
</evidence>
<dbReference type="InterPro" id="IPR055414">
    <property type="entry name" value="LRR_R13L4/SHOC2-like"/>
</dbReference>
<keyword evidence="5" id="KW-0611">Plant defense</keyword>
<dbReference type="Pfam" id="PF00931">
    <property type="entry name" value="NB-ARC"/>
    <property type="match status" value="1"/>
</dbReference>
<dbReference type="GO" id="GO:0043531">
    <property type="term" value="F:ADP binding"/>
    <property type="evidence" value="ECO:0007669"/>
    <property type="project" value="InterPro"/>
</dbReference>
<dbReference type="InterPro" id="IPR032675">
    <property type="entry name" value="LRR_dom_sf"/>
</dbReference>
<dbReference type="GO" id="GO:0002758">
    <property type="term" value="P:innate immune response-activating signaling pathway"/>
    <property type="evidence" value="ECO:0007669"/>
    <property type="project" value="UniProtKB-ARBA"/>
</dbReference>
<gene>
    <name evidence="10" type="ORF">ZIOFF_047946</name>
</gene>
<evidence type="ECO:0000259" key="6">
    <source>
        <dbReference type="Pfam" id="PF00931"/>
    </source>
</evidence>
<proteinExistence type="inferred from homology"/>